<reference evidence="2" key="1">
    <citation type="submission" date="2022-11" db="UniProtKB">
        <authorList>
            <consortium name="WormBaseParasite"/>
        </authorList>
    </citation>
    <scope>IDENTIFICATION</scope>
</reference>
<dbReference type="AlphaFoldDB" id="A0A914P7N7"/>
<evidence type="ECO:0000313" key="1">
    <source>
        <dbReference type="Proteomes" id="UP000887578"/>
    </source>
</evidence>
<proteinExistence type="predicted"/>
<name>A0A914P7N7_9BILA</name>
<accession>A0A914P7N7</accession>
<dbReference type="WBParaSite" id="PDA_v2.g14009.t1">
    <property type="protein sequence ID" value="PDA_v2.g14009.t1"/>
    <property type="gene ID" value="PDA_v2.g14009"/>
</dbReference>
<protein>
    <submittedName>
        <fullName evidence="2">Uncharacterized protein</fullName>
    </submittedName>
</protein>
<dbReference type="Proteomes" id="UP000887578">
    <property type="component" value="Unplaced"/>
</dbReference>
<sequence length="116" mass="13363">MEMARSYLRSQGIKDSITIKDLERGCKWVDEHLSANNITYYLKSDHSKTSSRFSYDITKLKKYSQSSNFKRVLENSAIQNSSSTLLSTLYSLSDDAQKELVQVLLQQFKADNLLKK</sequence>
<evidence type="ECO:0000313" key="2">
    <source>
        <dbReference type="WBParaSite" id="PDA_v2.g14009.t1"/>
    </source>
</evidence>
<organism evidence="1 2">
    <name type="scientific">Panagrolaimus davidi</name>
    <dbReference type="NCBI Taxonomy" id="227884"/>
    <lineage>
        <taxon>Eukaryota</taxon>
        <taxon>Metazoa</taxon>
        <taxon>Ecdysozoa</taxon>
        <taxon>Nematoda</taxon>
        <taxon>Chromadorea</taxon>
        <taxon>Rhabditida</taxon>
        <taxon>Tylenchina</taxon>
        <taxon>Panagrolaimomorpha</taxon>
        <taxon>Panagrolaimoidea</taxon>
        <taxon>Panagrolaimidae</taxon>
        <taxon>Panagrolaimus</taxon>
    </lineage>
</organism>
<keyword evidence="1" id="KW-1185">Reference proteome</keyword>